<dbReference type="EMBL" id="CP009111">
    <property type="protein sequence ID" value="ANS31336.1"/>
    <property type="molecule type" value="Genomic_DNA"/>
</dbReference>
<sequence>MTAEDEPLLTGTLSQLRLRELLVEVQDRIDQMIGARDQVDSLLEAVLTVASGLDLEATLKRIVHAAVELADCRYGALGVLNRTRDGLQEFVYEGIDEHTRRLIGDLPTGHGLLGC</sequence>
<dbReference type="Proteomes" id="UP000186108">
    <property type="component" value="Chromosome"/>
</dbReference>
<keyword evidence="1" id="KW-0808">Transferase</keyword>
<dbReference type="SUPFAM" id="SSF55781">
    <property type="entry name" value="GAF domain-like"/>
    <property type="match status" value="1"/>
</dbReference>
<name>A0A1B1KFF1_RHOOP</name>
<evidence type="ECO:0000313" key="2">
    <source>
        <dbReference type="Proteomes" id="UP000186108"/>
    </source>
</evidence>
<proteinExistence type="predicted"/>
<dbReference type="PATRIC" id="fig|37919.13.peg.7059"/>
<protein>
    <submittedName>
        <fullName evidence="1">Two-component histidine kinase DevS</fullName>
    </submittedName>
</protein>
<evidence type="ECO:0000313" key="1">
    <source>
        <dbReference type="EMBL" id="ANS31336.1"/>
    </source>
</evidence>
<dbReference type="AlphaFoldDB" id="A0A1B1KFF1"/>
<keyword evidence="1" id="KW-0418">Kinase</keyword>
<reference evidence="1 2" key="1">
    <citation type="submission" date="2014-07" db="EMBL/GenBank/DDBJ databases">
        <authorList>
            <person name="Zhang J.E."/>
            <person name="Yang H."/>
            <person name="Guo J."/>
            <person name="Deng Z."/>
            <person name="Luo H."/>
            <person name="Luo M."/>
            <person name="Zhao B."/>
        </authorList>
    </citation>
    <scope>NUCLEOTIDE SEQUENCE [LARGE SCALE GENOMIC DNA]</scope>
    <source>
        <strain evidence="1 2">1CP</strain>
    </source>
</reference>
<organism evidence="1 2">
    <name type="scientific">Rhodococcus opacus</name>
    <name type="common">Nocardia opaca</name>
    <dbReference type="NCBI Taxonomy" id="37919"/>
    <lineage>
        <taxon>Bacteria</taxon>
        <taxon>Bacillati</taxon>
        <taxon>Actinomycetota</taxon>
        <taxon>Actinomycetes</taxon>
        <taxon>Mycobacteriales</taxon>
        <taxon>Nocardiaceae</taxon>
        <taxon>Rhodococcus</taxon>
    </lineage>
</organism>
<accession>A0A1B1KFF1</accession>
<dbReference type="Gene3D" id="3.30.450.40">
    <property type="match status" value="1"/>
</dbReference>
<dbReference type="InterPro" id="IPR029016">
    <property type="entry name" value="GAF-like_dom_sf"/>
</dbReference>
<dbReference type="GO" id="GO:0016301">
    <property type="term" value="F:kinase activity"/>
    <property type="evidence" value="ECO:0007669"/>
    <property type="project" value="UniProtKB-KW"/>
</dbReference>
<gene>
    <name evidence="1" type="ORF">R1CP_33595</name>
</gene>